<protein>
    <submittedName>
        <fullName evidence="2">Uncharacterized protein</fullName>
    </submittedName>
</protein>
<evidence type="ECO:0000313" key="2">
    <source>
        <dbReference type="EMBL" id="KAF2748840.1"/>
    </source>
</evidence>
<evidence type="ECO:0000313" key="3">
    <source>
        <dbReference type="Proteomes" id="UP000799440"/>
    </source>
</evidence>
<sequence>MDATSSASACLAPSRLMVALAIAILKTKPDGLTARDYVISLRPHLKTGKRILASADDQHRHLDQVSFWRARYEESQQRCRDLEHRNIQLERWLSDGPNSVTHFDADDAPNPGPAKRQRTSTKPARSSKQNKTHSSKNSGSPARLPSQQGREPANVESDILDNGSRKSCTFPSDEDEVARARSALVEKLYITHKLYKQETLKAEELCFSLVQTSQAISGLVTIVLRNYEKLATNNSRVTPSSDNSRSDLSSVIIAASKAWASLLLGLQRLSEGSGNRLPSVIVFECVKMFNKMLQSITQLSLETSAVRVRAQPKANKGRTDLTLQPRETAPFRSMAQFMNALISNLNRDDKHHRDIFEGILCLLLQRTGDLLFYTTFNHNRHANVEDDIRATPLQNGEQHAVDTMACHLEAQCLVIVLDRALGLAPYHMNAPPQSRPQSSSSRRPSSAALSPNRAASSPCGPKAQPRASGVPLVGHARDKLQRTLVQSMFGEQDDDEFADVLRRPGVLGSMPKMSKVGDGDVGDWFTRQIWKLVGWELLSAESVW</sequence>
<dbReference type="Proteomes" id="UP000799440">
    <property type="component" value="Unassembled WGS sequence"/>
</dbReference>
<name>A0A6A6VGW7_9PLEO</name>
<feature type="region of interest" description="Disordered" evidence="1">
    <location>
        <begin position="428"/>
        <end position="472"/>
    </location>
</feature>
<dbReference type="AlphaFoldDB" id="A0A6A6VGW7"/>
<keyword evidence="3" id="KW-1185">Reference proteome</keyword>
<organism evidence="2 3">
    <name type="scientific">Sporormia fimetaria CBS 119925</name>
    <dbReference type="NCBI Taxonomy" id="1340428"/>
    <lineage>
        <taxon>Eukaryota</taxon>
        <taxon>Fungi</taxon>
        <taxon>Dikarya</taxon>
        <taxon>Ascomycota</taxon>
        <taxon>Pezizomycotina</taxon>
        <taxon>Dothideomycetes</taxon>
        <taxon>Pleosporomycetidae</taxon>
        <taxon>Pleosporales</taxon>
        <taxon>Sporormiaceae</taxon>
        <taxon>Sporormia</taxon>
    </lineage>
</organism>
<evidence type="ECO:0000256" key="1">
    <source>
        <dbReference type="SAM" id="MobiDB-lite"/>
    </source>
</evidence>
<reference evidence="2" key="1">
    <citation type="journal article" date="2020" name="Stud. Mycol.">
        <title>101 Dothideomycetes genomes: a test case for predicting lifestyles and emergence of pathogens.</title>
        <authorList>
            <person name="Haridas S."/>
            <person name="Albert R."/>
            <person name="Binder M."/>
            <person name="Bloem J."/>
            <person name="Labutti K."/>
            <person name="Salamov A."/>
            <person name="Andreopoulos B."/>
            <person name="Baker S."/>
            <person name="Barry K."/>
            <person name="Bills G."/>
            <person name="Bluhm B."/>
            <person name="Cannon C."/>
            <person name="Castanera R."/>
            <person name="Culley D."/>
            <person name="Daum C."/>
            <person name="Ezra D."/>
            <person name="Gonzalez J."/>
            <person name="Henrissat B."/>
            <person name="Kuo A."/>
            <person name="Liang C."/>
            <person name="Lipzen A."/>
            <person name="Lutzoni F."/>
            <person name="Magnuson J."/>
            <person name="Mondo S."/>
            <person name="Nolan M."/>
            <person name="Ohm R."/>
            <person name="Pangilinan J."/>
            <person name="Park H.-J."/>
            <person name="Ramirez L."/>
            <person name="Alfaro M."/>
            <person name="Sun H."/>
            <person name="Tritt A."/>
            <person name="Yoshinaga Y."/>
            <person name="Zwiers L.-H."/>
            <person name="Turgeon B."/>
            <person name="Goodwin S."/>
            <person name="Spatafora J."/>
            <person name="Crous P."/>
            <person name="Grigoriev I."/>
        </authorList>
    </citation>
    <scope>NUCLEOTIDE SEQUENCE</scope>
    <source>
        <strain evidence="2">CBS 119925</strain>
    </source>
</reference>
<feature type="compositionally biased region" description="Polar residues" evidence="1">
    <location>
        <begin position="135"/>
        <end position="149"/>
    </location>
</feature>
<accession>A0A6A6VGW7</accession>
<dbReference type="EMBL" id="MU006568">
    <property type="protein sequence ID" value="KAF2748840.1"/>
    <property type="molecule type" value="Genomic_DNA"/>
</dbReference>
<feature type="region of interest" description="Disordered" evidence="1">
    <location>
        <begin position="98"/>
        <end position="173"/>
    </location>
</feature>
<dbReference type="OrthoDB" id="202825at2759"/>
<gene>
    <name evidence="2" type="ORF">M011DRAFT_476211</name>
</gene>
<proteinExistence type="predicted"/>
<feature type="compositionally biased region" description="Low complexity" evidence="1">
    <location>
        <begin position="429"/>
        <end position="458"/>
    </location>
</feature>